<dbReference type="RefSeq" id="WP_161316167.1">
    <property type="nucleotide sequence ID" value="NZ_WTUW01000002.1"/>
</dbReference>
<feature type="chain" id="PRO_5027055655" evidence="1">
    <location>
        <begin position="40"/>
        <end position="123"/>
    </location>
</feature>
<evidence type="ECO:0000313" key="3">
    <source>
        <dbReference type="Proteomes" id="UP000476030"/>
    </source>
</evidence>
<evidence type="ECO:0000256" key="1">
    <source>
        <dbReference type="SAM" id="SignalP"/>
    </source>
</evidence>
<dbReference type="AlphaFoldDB" id="A0A6L8WAF2"/>
<dbReference type="EMBL" id="WTUW01000002">
    <property type="protein sequence ID" value="MZR31689.1"/>
    <property type="molecule type" value="Genomic_DNA"/>
</dbReference>
<feature type="signal peptide" evidence="1">
    <location>
        <begin position="1"/>
        <end position="39"/>
    </location>
</feature>
<reference evidence="2 3" key="1">
    <citation type="submission" date="2019-12" db="EMBL/GenBank/DDBJ databases">
        <title>Snethiella sp. nov. sp. isolated from sea sand.</title>
        <authorList>
            <person name="Kim J."/>
            <person name="Jeong S.E."/>
            <person name="Jung H.S."/>
            <person name="Jeon C.O."/>
        </authorList>
    </citation>
    <scope>NUCLEOTIDE SEQUENCE [LARGE SCALE GENOMIC DNA]</scope>
    <source>
        <strain evidence="2 3">DP05</strain>
    </source>
</reference>
<dbReference type="Proteomes" id="UP000476030">
    <property type="component" value="Unassembled WGS sequence"/>
</dbReference>
<keyword evidence="3" id="KW-1185">Reference proteome</keyword>
<accession>A0A6L8WAF2</accession>
<evidence type="ECO:0000313" key="2">
    <source>
        <dbReference type="EMBL" id="MZR31689.1"/>
    </source>
</evidence>
<sequence length="123" mass="13441">MRSGKNDGKLSRRQLFGKAIVSFSIIASLPLLASMPAWADQLDDLRASGAVGEAFDGFTRARDGSANEFVASLNDQRRAIYVKRAKSEGVSVEQVGRVYAVEIFKKAPGGTWFLSENGKWSQK</sequence>
<protein>
    <submittedName>
        <fullName evidence="2">DUF1318 domain-containing protein</fullName>
    </submittedName>
</protein>
<comment type="caution">
    <text evidence="2">The sequence shown here is derived from an EMBL/GenBank/DDBJ whole genome shotgun (WGS) entry which is preliminary data.</text>
</comment>
<dbReference type="InterPro" id="IPR008309">
    <property type="entry name" value="YdbL"/>
</dbReference>
<organism evidence="2 3">
    <name type="scientific">Sneathiella litorea</name>
    <dbReference type="NCBI Taxonomy" id="2606216"/>
    <lineage>
        <taxon>Bacteria</taxon>
        <taxon>Pseudomonadati</taxon>
        <taxon>Pseudomonadota</taxon>
        <taxon>Alphaproteobacteria</taxon>
        <taxon>Sneathiellales</taxon>
        <taxon>Sneathiellaceae</taxon>
        <taxon>Sneathiella</taxon>
    </lineage>
</organism>
<dbReference type="Pfam" id="PF07027">
    <property type="entry name" value="DUF1318"/>
    <property type="match status" value="1"/>
</dbReference>
<proteinExistence type="predicted"/>
<name>A0A6L8WAF2_9PROT</name>
<gene>
    <name evidence="2" type="ORF">GQE98_13690</name>
</gene>
<keyword evidence="1" id="KW-0732">Signal</keyword>